<feature type="chain" id="PRO_5045701035" evidence="1">
    <location>
        <begin position="29"/>
        <end position="158"/>
    </location>
</feature>
<dbReference type="NCBIfam" id="TIGR03757">
    <property type="entry name" value="conj_TIGR03757"/>
    <property type="match status" value="1"/>
</dbReference>
<protein>
    <submittedName>
        <fullName evidence="2">Integrating conjugative element protein, PFL_4709 family</fullName>
    </submittedName>
</protein>
<dbReference type="InterPro" id="IPR011090">
    <property type="entry name" value="Integr_conj_element_PFL4709"/>
</dbReference>
<proteinExistence type="predicted"/>
<dbReference type="Proteomes" id="UP000308167">
    <property type="component" value="Unassembled WGS sequence"/>
</dbReference>
<feature type="signal peptide" evidence="1">
    <location>
        <begin position="1"/>
        <end position="28"/>
    </location>
</feature>
<dbReference type="GeneID" id="86156345"/>
<evidence type="ECO:0000256" key="1">
    <source>
        <dbReference type="SAM" id="SignalP"/>
    </source>
</evidence>
<keyword evidence="1" id="KW-0732">Signal</keyword>
<comment type="caution">
    <text evidence="2">The sequence shown here is derived from an EMBL/GenBank/DDBJ whole genome shotgun (WGS) entry which is preliminary data.</text>
</comment>
<dbReference type="EMBL" id="CABFKI010000015">
    <property type="protein sequence ID" value="VTU09365.1"/>
    <property type="molecule type" value="Genomic_DNA"/>
</dbReference>
<evidence type="ECO:0000313" key="2">
    <source>
        <dbReference type="EMBL" id="VTU09365.1"/>
    </source>
</evidence>
<organism evidence="2 3">
    <name type="scientific">Actinobacillus porcinus</name>
    <dbReference type="NCBI Taxonomy" id="51048"/>
    <lineage>
        <taxon>Bacteria</taxon>
        <taxon>Pseudomonadati</taxon>
        <taxon>Pseudomonadota</taxon>
        <taxon>Gammaproteobacteria</taxon>
        <taxon>Pasteurellales</taxon>
        <taxon>Pasteurellaceae</taxon>
        <taxon>Actinobacillus</taxon>
    </lineage>
</organism>
<name>A0ABY6TM28_9PAST</name>
<reference evidence="2 3" key="1">
    <citation type="submission" date="2019-05" db="EMBL/GenBank/DDBJ databases">
        <authorList>
            <consortium name="Pathogen Informatics"/>
        </authorList>
    </citation>
    <scope>NUCLEOTIDE SEQUENCE [LARGE SCALE GENOMIC DNA]</scope>
    <source>
        <strain evidence="2 3">NM319</strain>
    </source>
</reference>
<dbReference type="Pfam" id="PF07511">
    <property type="entry name" value="DUF1525"/>
    <property type="match status" value="1"/>
</dbReference>
<keyword evidence="3" id="KW-1185">Reference proteome</keyword>
<evidence type="ECO:0000313" key="3">
    <source>
        <dbReference type="Proteomes" id="UP000308167"/>
    </source>
</evidence>
<gene>
    <name evidence="2" type="ORF">SAMEA1410922_01979</name>
</gene>
<sequence>MKIPHQHTQLSFQLIGLCVLGAMPYAQATSPIENTQVIAYSITAYPIKGAHLADESHYLDRVEIIENDVSRHLGTSLESAEKQAKEWLNSPQWKQIEGQLAEAYQGVVSGWKNGVMKVPAVAFISSDNTKTEIVYGTSDVEQAIHLYRKAHHIKEKNE</sequence>
<accession>A0ABY6TM28</accession>
<dbReference type="RefSeq" id="WP_135710971.1">
    <property type="nucleotide sequence ID" value="NZ_CABFKI010000015.1"/>
</dbReference>